<gene>
    <name evidence="2" type="ORF">I4I82_22595</name>
</gene>
<evidence type="ECO:0000313" key="2">
    <source>
        <dbReference type="EMBL" id="MBW0130448.1"/>
    </source>
</evidence>
<keyword evidence="1" id="KW-1133">Transmembrane helix</keyword>
<keyword evidence="1" id="KW-0812">Transmembrane</keyword>
<accession>A0ABS6UDX4</accession>
<keyword evidence="1" id="KW-0472">Membrane</keyword>
<dbReference type="InterPro" id="IPR021414">
    <property type="entry name" value="DUF3054"/>
</dbReference>
<feature type="transmembrane region" description="Helical" evidence="1">
    <location>
        <begin position="65"/>
        <end position="86"/>
    </location>
</feature>
<protein>
    <submittedName>
        <fullName evidence="2">DUF3054 domain-containing protein</fullName>
    </submittedName>
</protein>
<dbReference type="Proteomes" id="UP000694300">
    <property type="component" value="Unassembled WGS sequence"/>
</dbReference>
<evidence type="ECO:0000313" key="3">
    <source>
        <dbReference type="Proteomes" id="UP000694300"/>
    </source>
</evidence>
<dbReference type="EMBL" id="JADQDF010000001">
    <property type="protein sequence ID" value="MBW0130448.1"/>
    <property type="molecule type" value="Genomic_DNA"/>
</dbReference>
<feature type="transmembrane region" description="Helical" evidence="1">
    <location>
        <begin position="38"/>
        <end position="58"/>
    </location>
</feature>
<name>A0ABS6UDX4_9PSEU</name>
<feature type="transmembrane region" description="Helical" evidence="1">
    <location>
        <begin position="92"/>
        <end position="117"/>
    </location>
</feature>
<keyword evidence="3" id="KW-1185">Reference proteome</keyword>
<proteinExistence type="predicted"/>
<reference evidence="2 3" key="1">
    <citation type="submission" date="2020-11" db="EMBL/GenBank/DDBJ databases">
        <title>Pseudonocardia abyssalis sp. nov. and Pseudonocardia oceani sp. nov., description and phylogenomic analysis of two novel actinomycetes isolated from the deep Southern Ocean.</title>
        <authorList>
            <person name="Parra J."/>
        </authorList>
    </citation>
    <scope>NUCLEOTIDE SEQUENCE [LARGE SCALE GENOMIC DNA]</scope>
    <source>
        <strain evidence="3">KRD185</strain>
    </source>
</reference>
<dbReference type="Pfam" id="PF11255">
    <property type="entry name" value="DUF3054"/>
    <property type="match status" value="1"/>
</dbReference>
<comment type="caution">
    <text evidence="2">The sequence shown here is derived from an EMBL/GenBank/DDBJ whole genome shotgun (WGS) entry which is preliminary data.</text>
</comment>
<organism evidence="2 3">
    <name type="scientific">Pseudonocardia oceani</name>
    <dbReference type="NCBI Taxonomy" id="2792013"/>
    <lineage>
        <taxon>Bacteria</taxon>
        <taxon>Bacillati</taxon>
        <taxon>Actinomycetota</taxon>
        <taxon>Actinomycetes</taxon>
        <taxon>Pseudonocardiales</taxon>
        <taxon>Pseudonocardiaceae</taxon>
        <taxon>Pseudonocardia</taxon>
    </lineage>
</organism>
<sequence>MSRSRIPALALAADLVAVVVFAAVGRLNHAEAGDLWGLAGTAAPFAVGAVAAWATPYVRADPPGLRVGAAVLAVTVVVGLALRAGFTGRLPLSFAIVTTLSLAVLMLGWRALSLVVARRAAHRVR</sequence>
<evidence type="ECO:0000256" key="1">
    <source>
        <dbReference type="SAM" id="Phobius"/>
    </source>
</evidence>
<dbReference type="RefSeq" id="WP_218589106.1">
    <property type="nucleotide sequence ID" value="NZ_JADQDE010000004.1"/>
</dbReference>